<accession>A0A1H4G981</accession>
<dbReference type="STRING" id="83784.SAMN05192564_105394"/>
<evidence type="ECO:0000313" key="3">
    <source>
        <dbReference type="EMBL" id="SEB05997.1"/>
    </source>
</evidence>
<dbReference type="RefSeq" id="WP_090535269.1">
    <property type="nucleotide sequence ID" value="NZ_FNRQ01000005.1"/>
</dbReference>
<dbReference type="Proteomes" id="UP000198638">
    <property type="component" value="Unassembled WGS sequence"/>
</dbReference>
<organism evidence="3 4">
    <name type="scientific">Paraburkholderia sartisoli</name>
    <dbReference type="NCBI Taxonomy" id="83784"/>
    <lineage>
        <taxon>Bacteria</taxon>
        <taxon>Pseudomonadati</taxon>
        <taxon>Pseudomonadota</taxon>
        <taxon>Betaproteobacteria</taxon>
        <taxon>Burkholderiales</taxon>
        <taxon>Burkholderiaceae</taxon>
        <taxon>Paraburkholderia</taxon>
    </lineage>
</organism>
<feature type="domain" description="DUF3658" evidence="2">
    <location>
        <begin position="156"/>
        <end position="255"/>
    </location>
</feature>
<gene>
    <name evidence="3" type="ORF">SAMN05192564_105394</name>
</gene>
<evidence type="ECO:0000313" key="4">
    <source>
        <dbReference type="Proteomes" id="UP000198638"/>
    </source>
</evidence>
<evidence type="ECO:0000259" key="2">
    <source>
        <dbReference type="Pfam" id="PF12395"/>
    </source>
</evidence>
<dbReference type="Pfam" id="PF12395">
    <property type="entry name" value="DUF3658"/>
    <property type="match status" value="1"/>
</dbReference>
<evidence type="ECO:0000259" key="1">
    <source>
        <dbReference type="Pfam" id="PF08874"/>
    </source>
</evidence>
<dbReference type="OrthoDB" id="6999193at2"/>
<evidence type="ECO:0008006" key="5">
    <source>
        <dbReference type="Google" id="ProtNLM"/>
    </source>
</evidence>
<name>A0A1H4G981_9BURK</name>
<sequence>MSTTHFTNGDVAADSLRDALRRAGRNERVLALKDDLAVGPLRGVDDAPDVRMDFWQRVYGDVERDFLGEFDEQAAMLATVVSEHSHIVVWHAQSASDQLMLRRVCYHLRDAPQRLNEVRLSIHDLTDPGAWAHSRKDQATSVGMFAPDVLEAQLACAAPISVLRISRLALEWQNVKQANGETRRWRDNVFVSGTFGELDAVILAHTHDDWQPAARIAAQLMTADVGFLVSDRIALWRFQELAAAGRIQLRGDASAWPGLELCLTRTPRPATLSTASSR</sequence>
<feature type="domain" description="DUF1835" evidence="1">
    <location>
        <begin position="5"/>
        <end position="119"/>
    </location>
</feature>
<keyword evidence="4" id="KW-1185">Reference proteome</keyword>
<dbReference type="AlphaFoldDB" id="A0A1H4G981"/>
<dbReference type="Pfam" id="PF08874">
    <property type="entry name" value="DUF1835"/>
    <property type="match status" value="1"/>
</dbReference>
<dbReference type="InterPro" id="IPR014973">
    <property type="entry name" value="DUF1835"/>
</dbReference>
<protein>
    <recommendedName>
        <fullName evidence="5">DUF1835 domain-containing protein</fullName>
    </recommendedName>
</protein>
<reference evidence="4" key="1">
    <citation type="submission" date="2016-10" db="EMBL/GenBank/DDBJ databases">
        <authorList>
            <person name="Varghese N."/>
            <person name="Submissions S."/>
        </authorList>
    </citation>
    <scope>NUCLEOTIDE SEQUENCE [LARGE SCALE GENOMIC DNA]</scope>
    <source>
        <strain evidence="4">LMG 24000</strain>
    </source>
</reference>
<dbReference type="InterPro" id="IPR022123">
    <property type="entry name" value="DUF3658"/>
</dbReference>
<dbReference type="EMBL" id="FNRQ01000005">
    <property type="protein sequence ID" value="SEB05997.1"/>
    <property type="molecule type" value="Genomic_DNA"/>
</dbReference>
<proteinExistence type="predicted"/>